<evidence type="ECO:0000256" key="6">
    <source>
        <dbReference type="SAM" id="MobiDB-lite"/>
    </source>
</evidence>
<evidence type="ECO:0000256" key="7">
    <source>
        <dbReference type="SAM" id="Phobius"/>
    </source>
</evidence>
<dbReference type="PROSITE" id="PS50850">
    <property type="entry name" value="MFS"/>
    <property type="match status" value="1"/>
</dbReference>
<feature type="transmembrane region" description="Helical" evidence="7">
    <location>
        <begin position="317"/>
        <end position="336"/>
    </location>
</feature>
<dbReference type="SUPFAM" id="SSF103473">
    <property type="entry name" value="MFS general substrate transporter"/>
    <property type="match status" value="1"/>
</dbReference>
<dbReference type="Gene3D" id="1.20.1250.20">
    <property type="entry name" value="MFS general substrate transporter like domains"/>
    <property type="match status" value="1"/>
</dbReference>
<feature type="compositionally biased region" description="Low complexity" evidence="6">
    <location>
        <begin position="1"/>
        <end position="10"/>
    </location>
</feature>
<evidence type="ECO:0000313" key="9">
    <source>
        <dbReference type="EMBL" id="KAJ5712709.1"/>
    </source>
</evidence>
<dbReference type="Pfam" id="PF07690">
    <property type="entry name" value="MFS_1"/>
    <property type="match status" value="1"/>
</dbReference>
<comment type="caution">
    <text evidence="9">The sequence shown here is derived from an EMBL/GenBank/DDBJ whole genome shotgun (WGS) entry which is preliminary data.</text>
</comment>
<reference evidence="9" key="2">
    <citation type="submission" date="2023-01" db="EMBL/GenBank/DDBJ databases">
        <authorList>
            <person name="Petersen C."/>
        </authorList>
    </citation>
    <scope>NUCLEOTIDE SEQUENCE</scope>
    <source>
        <strain evidence="9">IBT 17514</strain>
    </source>
</reference>
<dbReference type="InterPro" id="IPR036259">
    <property type="entry name" value="MFS_trans_sf"/>
</dbReference>
<evidence type="ECO:0000259" key="8">
    <source>
        <dbReference type="PROSITE" id="PS50850"/>
    </source>
</evidence>
<dbReference type="Proteomes" id="UP001215712">
    <property type="component" value="Unassembled WGS sequence"/>
</dbReference>
<feature type="region of interest" description="Disordered" evidence="6">
    <location>
        <begin position="1"/>
        <end position="76"/>
    </location>
</feature>
<feature type="transmembrane region" description="Helical" evidence="7">
    <location>
        <begin position="277"/>
        <end position="297"/>
    </location>
</feature>
<feature type="domain" description="Major facilitator superfamily (MFS) profile" evidence="8">
    <location>
        <begin position="88"/>
        <end position="420"/>
    </location>
</feature>
<feature type="transmembrane region" description="Helical" evidence="7">
    <location>
        <begin position="237"/>
        <end position="265"/>
    </location>
</feature>
<dbReference type="GO" id="GO:0016020">
    <property type="term" value="C:membrane"/>
    <property type="evidence" value="ECO:0007669"/>
    <property type="project" value="UniProtKB-SubCell"/>
</dbReference>
<dbReference type="PANTHER" id="PTHR23502">
    <property type="entry name" value="MAJOR FACILITATOR SUPERFAMILY"/>
    <property type="match status" value="1"/>
</dbReference>
<accession>A0AAD6HG02</accession>
<keyword evidence="5 7" id="KW-0472">Membrane</keyword>
<feature type="transmembrane region" description="Helical" evidence="7">
    <location>
        <begin position="180"/>
        <end position="204"/>
    </location>
</feature>
<reference evidence="9" key="1">
    <citation type="journal article" date="2023" name="IMA Fungus">
        <title>Comparative genomic study of the Penicillium genus elucidates a diverse pangenome and 15 lateral gene transfer events.</title>
        <authorList>
            <person name="Petersen C."/>
            <person name="Sorensen T."/>
            <person name="Nielsen M.R."/>
            <person name="Sondergaard T.E."/>
            <person name="Sorensen J.L."/>
            <person name="Fitzpatrick D.A."/>
            <person name="Frisvad J.C."/>
            <person name="Nielsen K.L."/>
        </authorList>
    </citation>
    <scope>NUCLEOTIDE SEQUENCE</scope>
    <source>
        <strain evidence="9">IBT 17514</strain>
    </source>
</reference>
<feature type="transmembrane region" description="Helical" evidence="7">
    <location>
        <begin position="211"/>
        <end position="231"/>
    </location>
</feature>
<evidence type="ECO:0000313" key="10">
    <source>
        <dbReference type="Proteomes" id="UP001215712"/>
    </source>
</evidence>
<gene>
    <name evidence="9" type="ORF">N7493_009177</name>
</gene>
<evidence type="ECO:0000256" key="2">
    <source>
        <dbReference type="ARBA" id="ARBA00008335"/>
    </source>
</evidence>
<name>A0AAD6HG02_9EURO</name>
<proteinExistence type="inferred from homology"/>
<dbReference type="Gene3D" id="1.20.1720.10">
    <property type="entry name" value="Multidrug resistance protein D"/>
    <property type="match status" value="1"/>
</dbReference>
<keyword evidence="4 7" id="KW-1133">Transmembrane helix</keyword>
<keyword evidence="3 7" id="KW-0812">Transmembrane</keyword>
<evidence type="ECO:0000256" key="1">
    <source>
        <dbReference type="ARBA" id="ARBA00004141"/>
    </source>
</evidence>
<dbReference type="GO" id="GO:0022857">
    <property type="term" value="F:transmembrane transporter activity"/>
    <property type="evidence" value="ECO:0007669"/>
    <property type="project" value="InterPro"/>
</dbReference>
<dbReference type="EMBL" id="JAQJAN010000013">
    <property type="protein sequence ID" value="KAJ5712709.1"/>
    <property type="molecule type" value="Genomic_DNA"/>
</dbReference>
<dbReference type="AlphaFoldDB" id="A0AAD6HG02"/>
<comment type="similarity">
    <text evidence="2">Belongs to the major facilitator superfamily.</text>
</comment>
<organism evidence="9 10">
    <name type="scientific">Penicillium malachiteum</name>
    <dbReference type="NCBI Taxonomy" id="1324776"/>
    <lineage>
        <taxon>Eukaryota</taxon>
        <taxon>Fungi</taxon>
        <taxon>Dikarya</taxon>
        <taxon>Ascomycota</taxon>
        <taxon>Pezizomycotina</taxon>
        <taxon>Eurotiomycetes</taxon>
        <taxon>Eurotiomycetidae</taxon>
        <taxon>Eurotiales</taxon>
        <taxon>Aspergillaceae</taxon>
        <taxon>Penicillium</taxon>
    </lineage>
</organism>
<dbReference type="CDD" id="cd17323">
    <property type="entry name" value="MFS_Tpo1_MDR_like"/>
    <property type="match status" value="1"/>
</dbReference>
<evidence type="ECO:0000256" key="4">
    <source>
        <dbReference type="ARBA" id="ARBA00022989"/>
    </source>
</evidence>
<protein>
    <submittedName>
        <fullName evidence="9">Multidrug resistance protein</fullName>
    </submittedName>
</protein>
<feature type="transmembrane region" description="Helical" evidence="7">
    <location>
        <begin position="86"/>
        <end position="106"/>
    </location>
</feature>
<dbReference type="InterPro" id="IPR020846">
    <property type="entry name" value="MFS_dom"/>
</dbReference>
<sequence length="420" mass="44905">MAVPSGSDSPPGSPAISDEITTTYEGGDTLLPPSQMNDSFQPQEKSEGESANSSFDSREPTPDPNIIDWEPEDRQNPKNWPLSRKWIMASIVSVNTLMTALGSTISTPGVPQLMKEFHSDNDLLESFVISVYALGFAFGPLVIAPLSETYGRLPMCLTCNLSFLIWCIACAVAPNMAALVIFRFLAGAFGVAPFTLGGGTIAYIMDPAQRGTAMGIWMGGLTVGLVIGPTIEMSFKSVIVCLLCIYVAIVYTIMFILFTTFTTVFEGQYGIPTSTSGLVYLGWVIGSIIGKATYTTVSNRFVARSIAKGTFKPEDRLPLMVPGGLLLPRGLIWYGWSAQAEVHWIVPIIGTAVAAIGLTIVFAAPLAYLIDVFTIYAASAIGATVVLRSLCAAVIPLCGQNLYDKLGIGWGNTLLALIVL</sequence>
<feature type="compositionally biased region" description="Polar residues" evidence="6">
    <location>
        <begin position="32"/>
        <end position="55"/>
    </location>
</feature>
<keyword evidence="10" id="KW-1185">Reference proteome</keyword>
<evidence type="ECO:0000256" key="3">
    <source>
        <dbReference type="ARBA" id="ARBA00022692"/>
    </source>
</evidence>
<evidence type="ECO:0000256" key="5">
    <source>
        <dbReference type="ARBA" id="ARBA00023136"/>
    </source>
</evidence>
<feature type="transmembrane region" description="Helical" evidence="7">
    <location>
        <begin position="348"/>
        <end position="370"/>
    </location>
</feature>
<feature type="transmembrane region" description="Helical" evidence="7">
    <location>
        <begin position="153"/>
        <end position="174"/>
    </location>
</feature>
<feature type="transmembrane region" description="Helical" evidence="7">
    <location>
        <begin position="126"/>
        <end position="146"/>
    </location>
</feature>
<comment type="subcellular location">
    <subcellularLocation>
        <location evidence="1">Membrane</location>
        <topology evidence="1">Multi-pass membrane protein</topology>
    </subcellularLocation>
</comment>
<feature type="transmembrane region" description="Helical" evidence="7">
    <location>
        <begin position="376"/>
        <end position="398"/>
    </location>
</feature>
<dbReference type="PANTHER" id="PTHR23502:SF68">
    <property type="entry name" value="MULTIDRUG TRANSPORTER, PUTATIVE (AFU_ORTHOLOGUE AFUA_3G01120)-RELATED"/>
    <property type="match status" value="1"/>
</dbReference>
<dbReference type="InterPro" id="IPR011701">
    <property type="entry name" value="MFS"/>
</dbReference>